<name>A0A6J5MWE4_9CAUD</name>
<protein>
    <submittedName>
        <fullName evidence="1">Uncharacterized protein</fullName>
    </submittedName>
</protein>
<gene>
    <name evidence="1" type="ORF">UFOVP592_25</name>
</gene>
<sequence length="170" mass="19681">MPHTWNLATPADSQDIMNLNLMVQYEVDTIFNFNPNVLSHHIVTALVNQFYSGKSDLVATARDENNKLLAYTWVKTGERSMWSSEEVASVRMAHVDPNLSVRQRILLLDEMIELWERFAQLHDIPIIHSNTLRQEQAVFLKLHSRAGYVIRGSVAYKRVNLLYKPTKLFL</sequence>
<proteinExistence type="predicted"/>
<accession>A0A6J5MWE4</accession>
<dbReference type="EMBL" id="LR796558">
    <property type="protein sequence ID" value="CAB4151595.1"/>
    <property type="molecule type" value="Genomic_DNA"/>
</dbReference>
<evidence type="ECO:0000313" key="1">
    <source>
        <dbReference type="EMBL" id="CAB4151595.1"/>
    </source>
</evidence>
<organism evidence="1">
    <name type="scientific">uncultured Caudovirales phage</name>
    <dbReference type="NCBI Taxonomy" id="2100421"/>
    <lineage>
        <taxon>Viruses</taxon>
        <taxon>Duplodnaviria</taxon>
        <taxon>Heunggongvirae</taxon>
        <taxon>Uroviricota</taxon>
        <taxon>Caudoviricetes</taxon>
        <taxon>Peduoviridae</taxon>
        <taxon>Maltschvirus</taxon>
        <taxon>Maltschvirus maltsch</taxon>
    </lineage>
</organism>
<reference evidence="1" key="1">
    <citation type="submission" date="2020-04" db="EMBL/GenBank/DDBJ databases">
        <authorList>
            <person name="Chiriac C."/>
            <person name="Salcher M."/>
            <person name="Ghai R."/>
            <person name="Kavagutti S V."/>
        </authorList>
    </citation>
    <scope>NUCLEOTIDE SEQUENCE</scope>
</reference>